<comment type="caution">
    <text evidence="1">The sequence shown here is derived from an EMBL/GenBank/DDBJ whole genome shotgun (WGS) entry which is preliminary data.</text>
</comment>
<protein>
    <recommendedName>
        <fullName evidence="3">DUF3795 domain-containing protein</fullName>
    </recommendedName>
</protein>
<accession>A0A2M6YS98</accession>
<dbReference type="AlphaFoldDB" id="A0A2M6YS98"/>
<proteinExistence type="predicted"/>
<evidence type="ECO:0000313" key="1">
    <source>
        <dbReference type="EMBL" id="PIU36353.1"/>
    </source>
</evidence>
<reference evidence="2" key="1">
    <citation type="submission" date="2017-09" db="EMBL/GenBank/DDBJ databases">
        <title>Depth-based differentiation of microbial function through sediment-hosted aquifers and enrichment of novel symbionts in the deep terrestrial subsurface.</title>
        <authorList>
            <person name="Probst A.J."/>
            <person name="Ladd B."/>
            <person name="Jarett J.K."/>
            <person name="Geller-Mcgrath D.E."/>
            <person name="Sieber C.M.K."/>
            <person name="Emerson J.B."/>
            <person name="Anantharaman K."/>
            <person name="Thomas B.C."/>
            <person name="Malmstrom R."/>
            <person name="Stieglmeier M."/>
            <person name="Klingl A."/>
            <person name="Woyke T."/>
            <person name="Ryan C.M."/>
            <person name="Banfield J.F."/>
        </authorList>
    </citation>
    <scope>NUCLEOTIDE SEQUENCE [LARGE SCALE GENOMIC DNA]</scope>
</reference>
<organism evidence="1 2">
    <name type="scientific">Candidatus Shapirobacteria bacterium CG07_land_8_20_14_0_80_39_18</name>
    <dbReference type="NCBI Taxonomy" id="1974882"/>
    <lineage>
        <taxon>Bacteria</taxon>
        <taxon>Candidatus Shapironibacteriota</taxon>
    </lineage>
</organism>
<evidence type="ECO:0000313" key="2">
    <source>
        <dbReference type="Proteomes" id="UP000229502"/>
    </source>
</evidence>
<name>A0A2M6YS98_9BACT</name>
<evidence type="ECO:0008006" key="3">
    <source>
        <dbReference type="Google" id="ProtNLM"/>
    </source>
</evidence>
<dbReference type="EMBL" id="PEWZ01000003">
    <property type="protein sequence ID" value="PIU36353.1"/>
    <property type="molecule type" value="Genomic_DNA"/>
</dbReference>
<sequence>MIKNTVVGACGVCCSTCRFFKTLNCKCSAGTEKIAQNKVKTNWGGRGILCLVCKCAVEKKVAYCTRDCGEFPCQKLRKWHFPYGEAYLKMYEQRKKEEK</sequence>
<dbReference type="Proteomes" id="UP000229502">
    <property type="component" value="Unassembled WGS sequence"/>
</dbReference>
<gene>
    <name evidence="1" type="ORF">COT03_00035</name>
</gene>